<dbReference type="PANTHER" id="PTHR43335:SF8">
    <property type="entry name" value="ABC TRANSPORTER, ATP-BINDING PROTEIN"/>
    <property type="match status" value="1"/>
</dbReference>
<evidence type="ECO:0000259" key="5">
    <source>
        <dbReference type="PROSITE" id="PS50893"/>
    </source>
</evidence>
<dbReference type="RefSeq" id="WP_185122086.1">
    <property type="nucleotide sequence ID" value="NZ_JACJVQ010000019.1"/>
</dbReference>
<dbReference type="Gene3D" id="3.40.50.300">
    <property type="entry name" value="P-loop containing nucleotide triphosphate hydrolases"/>
    <property type="match status" value="1"/>
</dbReference>
<reference evidence="6 7" key="1">
    <citation type="submission" date="2020-08" db="EMBL/GenBank/DDBJ databases">
        <title>Cohnella phylogeny.</title>
        <authorList>
            <person name="Dunlap C."/>
        </authorList>
    </citation>
    <scope>NUCLEOTIDE SEQUENCE [LARGE SCALE GENOMIC DNA]</scope>
    <source>
        <strain evidence="6 7">DSM 25241</strain>
    </source>
</reference>
<dbReference type="Pfam" id="PF00005">
    <property type="entry name" value="ABC_tran"/>
    <property type="match status" value="1"/>
</dbReference>
<gene>
    <name evidence="6" type="ORF">H7B67_22385</name>
</gene>
<proteinExistence type="inferred from homology"/>
<dbReference type="AlphaFoldDB" id="A0A841T2P6"/>
<feature type="domain" description="ABC transporter" evidence="5">
    <location>
        <begin position="6"/>
        <end position="234"/>
    </location>
</feature>
<protein>
    <submittedName>
        <fullName evidence="6">ATP-binding cassette domain-containing protein</fullName>
    </submittedName>
</protein>
<evidence type="ECO:0000256" key="3">
    <source>
        <dbReference type="ARBA" id="ARBA00022741"/>
    </source>
</evidence>
<comment type="similarity">
    <text evidence="1">Belongs to the ABC transporter superfamily.</text>
</comment>
<dbReference type="InterPro" id="IPR003593">
    <property type="entry name" value="AAA+_ATPase"/>
</dbReference>
<comment type="caution">
    <text evidence="6">The sequence shown here is derived from an EMBL/GenBank/DDBJ whole genome shotgun (WGS) entry which is preliminary data.</text>
</comment>
<dbReference type="SUPFAM" id="SSF52540">
    <property type="entry name" value="P-loop containing nucleoside triphosphate hydrolases"/>
    <property type="match status" value="1"/>
</dbReference>
<evidence type="ECO:0000256" key="2">
    <source>
        <dbReference type="ARBA" id="ARBA00022448"/>
    </source>
</evidence>
<sequence length="305" mass="33997">MNEYVLRTRRLTKKYKNQLALDDVSLNIRRGSIYGFIGQNGAGKSTLMKLATGMAFPTSGTIELFGESGEKELVRARRRMGIAIEQPALFPQLTAKENLEIHRLQRGIPGMEGIKKTLELVGLEGTGMKKARNFSLGMKQRLALAVALLGDPEFLVLDEPTNGLDPVGVVEMRDLLRRLNREIGITILISSHILSELHLLATHYGIIHKGRLLEELTLDELQRKCRQYIRIKVDSPQRAAAVLERELATTEFEVLPDGTIQLFEHLEHPSRVSGALAEAGLAIEQFMPMGEALESYFTKRIGGEA</sequence>
<dbReference type="InterPro" id="IPR027417">
    <property type="entry name" value="P-loop_NTPase"/>
</dbReference>
<dbReference type="PROSITE" id="PS00211">
    <property type="entry name" value="ABC_TRANSPORTER_1"/>
    <property type="match status" value="1"/>
</dbReference>
<keyword evidence="7" id="KW-1185">Reference proteome</keyword>
<dbReference type="Proteomes" id="UP000535838">
    <property type="component" value="Unassembled WGS sequence"/>
</dbReference>
<dbReference type="PANTHER" id="PTHR43335">
    <property type="entry name" value="ABC TRANSPORTER, ATP-BINDING PROTEIN"/>
    <property type="match status" value="1"/>
</dbReference>
<evidence type="ECO:0000256" key="1">
    <source>
        <dbReference type="ARBA" id="ARBA00005417"/>
    </source>
</evidence>
<dbReference type="PROSITE" id="PS50893">
    <property type="entry name" value="ABC_TRANSPORTER_2"/>
    <property type="match status" value="1"/>
</dbReference>
<evidence type="ECO:0000313" key="6">
    <source>
        <dbReference type="EMBL" id="MBB6636885.1"/>
    </source>
</evidence>
<dbReference type="InterPro" id="IPR017871">
    <property type="entry name" value="ABC_transporter-like_CS"/>
</dbReference>
<dbReference type="GO" id="GO:0005524">
    <property type="term" value="F:ATP binding"/>
    <property type="evidence" value="ECO:0007669"/>
    <property type="project" value="UniProtKB-KW"/>
</dbReference>
<dbReference type="SMART" id="SM00382">
    <property type="entry name" value="AAA"/>
    <property type="match status" value="1"/>
</dbReference>
<name>A0A841T2P6_9BACL</name>
<dbReference type="GO" id="GO:0016887">
    <property type="term" value="F:ATP hydrolysis activity"/>
    <property type="evidence" value="ECO:0007669"/>
    <property type="project" value="InterPro"/>
</dbReference>
<keyword evidence="4 6" id="KW-0067">ATP-binding</keyword>
<dbReference type="InterPro" id="IPR003439">
    <property type="entry name" value="ABC_transporter-like_ATP-bd"/>
</dbReference>
<keyword evidence="2" id="KW-0813">Transport</keyword>
<keyword evidence="3" id="KW-0547">Nucleotide-binding</keyword>
<dbReference type="EMBL" id="JACJVQ010000019">
    <property type="protein sequence ID" value="MBB6636885.1"/>
    <property type="molecule type" value="Genomic_DNA"/>
</dbReference>
<evidence type="ECO:0000313" key="7">
    <source>
        <dbReference type="Proteomes" id="UP000535838"/>
    </source>
</evidence>
<evidence type="ECO:0000256" key="4">
    <source>
        <dbReference type="ARBA" id="ARBA00022840"/>
    </source>
</evidence>
<organism evidence="6 7">
    <name type="scientific">Cohnella thailandensis</name>
    <dbReference type="NCBI Taxonomy" id="557557"/>
    <lineage>
        <taxon>Bacteria</taxon>
        <taxon>Bacillati</taxon>
        <taxon>Bacillota</taxon>
        <taxon>Bacilli</taxon>
        <taxon>Bacillales</taxon>
        <taxon>Paenibacillaceae</taxon>
        <taxon>Cohnella</taxon>
    </lineage>
</organism>
<accession>A0A841T2P6</accession>